<evidence type="ECO:0000256" key="4">
    <source>
        <dbReference type="PROSITE-ProRule" id="PRU00708"/>
    </source>
</evidence>
<reference evidence="7" key="1">
    <citation type="journal article" date="2020" name="bioRxiv">
        <title>Hybrid origin of Populus tomentosa Carr. identified through genome sequencing and phylogenomic analysis.</title>
        <authorList>
            <person name="An X."/>
            <person name="Gao K."/>
            <person name="Chen Z."/>
            <person name="Li J."/>
            <person name="Yang X."/>
            <person name="Yang X."/>
            <person name="Zhou J."/>
            <person name="Guo T."/>
            <person name="Zhao T."/>
            <person name="Huang S."/>
            <person name="Miao D."/>
            <person name="Khan W.U."/>
            <person name="Rao P."/>
            <person name="Ye M."/>
            <person name="Lei B."/>
            <person name="Liao W."/>
            <person name="Wang J."/>
            <person name="Ji L."/>
            <person name="Li Y."/>
            <person name="Guo B."/>
            <person name="Mustafa N.S."/>
            <person name="Li S."/>
            <person name="Yun Q."/>
            <person name="Keller S.R."/>
            <person name="Mao J."/>
            <person name="Zhang R."/>
            <person name="Strauss S.H."/>
        </authorList>
    </citation>
    <scope>NUCLEOTIDE SEQUENCE</scope>
    <source>
        <strain evidence="7">GM15</strain>
        <tissue evidence="7">Leaf</tissue>
    </source>
</reference>
<dbReference type="PANTHER" id="PTHR24015:SF2034">
    <property type="entry name" value="PENTATRICOPEPTIDE REPEAT-CONTAINING PROTEIN-RELATED"/>
    <property type="match status" value="1"/>
</dbReference>
<feature type="region of interest" description="Disordered" evidence="5">
    <location>
        <begin position="1111"/>
        <end position="1156"/>
    </location>
</feature>
<dbReference type="FunFam" id="1.25.40.10:FF:000353">
    <property type="entry name" value="Pentatricopeptide repeat-containing protein At4g39530"/>
    <property type="match status" value="1"/>
</dbReference>
<dbReference type="PANTHER" id="PTHR24015">
    <property type="entry name" value="OS07G0578800 PROTEIN-RELATED"/>
    <property type="match status" value="1"/>
</dbReference>
<feature type="region of interest" description="Disordered" evidence="5">
    <location>
        <begin position="1215"/>
        <end position="1236"/>
    </location>
</feature>
<evidence type="ECO:0000256" key="1">
    <source>
        <dbReference type="ARBA" id="ARBA00006643"/>
    </source>
</evidence>
<keyword evidence="8" id="KW-1185">Reference proteome</keyword>
<feature type="domain" description="DYW" evidence="6">
    <location>
        <begin position="1000"/>
        <end position="1091"/>
    </location>
</feature>
<dbReference type="PROSITE" id="PS51375">
    <property type="entry name" value="PPR"/>
    <property type="match status" value="6"/>
</dbReference>
<dbReference type="Pfam" id="PF13041">
    <property type="entry name" value="PPR_2"/>
    <property type="match status" value="3"/>
</dbReference>
<dbReference type="Pfam" id="PF13432">
    <property type="entry name" value="TPR_16"/>
    <property type="match status" value="2"/>
</dbReference>
<dbReference type="Pfam" id="PF01535">
    <property type="entry name" value="PPR"/>
    <property type="match status" value="9"/>
</dbReference>
<dbReference type="GO" id="GO:0009451">
    <property type="term" value="P:RNA modification"/>
    <property type="evidence" value="ECO:0007669"/>
    <property type="project" value="InterPro"/>
</dbReference>
<dbReference type="EMBL" id="JAAWWB010000025">
    <property type="protein sequence ID" value="KAG6752382.1"/>
    <property type="molecule type" value="Genomic_DNA"/>
</dbReference>
<sequence>MFRCFLKSIHKKPFLLNNSNPSVTFSTTASPPPPKPLHNNKNLPSLLSKPQNFISPLKQSPSLIPLNDLVNHYKRSSHSHLKTVPIFPKVSNLGSFDDLIEHLVSCYKHSCCPKDANLFHLNVLKHGFDSDLFLCNTVINVYVRTGDWVSARKLFDEMPDRNGVTWACLISGYTQNGMPEDACGVLKEMIFEGFLPNRFAFGSAIRACQESMLCGLQLGMQIHGLIMKSPYANDASLCNVLISMYGKYLGYIDYARSVFDEIEIRNSISWNSIVSVYSQRGDAASCFELFSSMQLADSGLSLKPNEYTFGSLITAACSSIDSGLSLLEQILARIKKSGLLSNLYVGSALVGGFSRLGSFDYARKIFEQMTARNAVSMNGLMVGLVRQKCGEEAVEVFKETRHLVDINLDSYVILLSACAEFALLDEGRRKGREVHGHAIRTGLNDAKVAVGNGLINMYAKCGDIDHARSVFGLMVDKDSVSWNSMITGFDQNKCFEDAVKSYNSMRKTGLMPSNFALISALSSCASLDCILLGQQTHGEGIKLGLDLDVSVSNTLLALYAETGRLAECQKVFSWMLERDQVSWNTVIGALADSGASVSEAVEVFLEMMRAGWSPNRVTFINLLATVSSLSTTKLSHQIHALILKYNVKDDNAIENALLACYGKSGEMENCEEIFSRMSERRDEVSWNSMISGYIHNELLCKAMDLVWLMMQRGQRLDCFTFATVLSACATVATLERGMEVHACAIRACLESDVVIGSALVDMYSKCGRIDYASRFFNLMPVRNLYSWNSMISGYARHGHGDNALRLFTRMKLSDQLPDHITFVGVLSACSHIGLVDEGFEYFKSMTEVYGLVPRVEHYSCMVDLLGRAGELDKIENFINKMPIKPNILIWRTVLGACCRGNGRKTELGRRAAEMLFNMDPQNAVNYVLLSNMYASGGKWEDMARTRRAMREAAVKKEAGCSWVTMKDGVHVFVAGDNSHPEKGLIYAKLKELDKKIRDAGYVPQIKFALYDLEPENKEELLSYHSEKLAVAFVLTRNSGLPIRIMKNLRVCGDCHSAFKYISKVVDRSIVLRDSNRFHHFEDGKCSCRDYWFIVMESKGSEIDEFEKALESALDGSTEEAEEDENEEGEYSDDDEEEEDDDDDDEEEENALDSMEQNQQFEYEALAEKKRKTLADAKGCLNDEDSEGSAKKARQEDMTGASLAEIEEIMNFGMRKKRRRRMPKRRGRRKGSKNKLSPEITRMLGDATLHYAHGNYEEALTVLSEVVKRAPLVADSYHTLGLVHKALGNTEKAMKFYRIAAFLRPKDSSLWKLLFSWHVLLGILNGWLSFSFLTVLAATREQGDIARAWKCLSKAISADPDDISLRSLHALFYDELGDHQRAAESYEQIVRICPEDVEAIKTAAKMYLNCGQIKRCVGILEDYLKGHPSEADLSVIILLADVFMEIDAHNNALQHIERAQMIYYSGKELPLELMIKAGICHVFLGNIEKAEIHFSALQQENFSIHPEFITKVADAFMSTECFHSALKYYHMLELNVGADNEGEIHVKIAQCYLSLNDRAKAIMFFYKGSAGVERGDIMFLGIGQKECDRYVYAQFMLRDNMGVVKRGDFIHEITLPHKMLRNYVIFVVSWCLWMRHVEGALAISLVEVKWLELCNKNGLWTRRNFDAFFALPMLKDSIDARVALASLILEDAKEDEAISLLSPPKDLDSLNSNSYMQNPWWLDGKIKLKLCHIYKAKGMLEDFVNTISPLVRESLYVKTLRPKVKKRLTISVLRERISILNVQENDDVFGEVRPLASKSDLLRACRARKLLQKKEEQKAADKAAGIDLPSDYSDDESLLCKALQSLQRYSEALEIINLTLRLVSDKLPGDREEQLQSLLAQISFNATDPKHGFDYVRSAIQKQPHSIAAWNCYYKITSRLVLTSASLAYYLCTLTDVYLSSHLPAKQKEKFTMLSHHQDAAREYLEAYKLMPECPLINLCAGTALINLTLGFRLQNKHQCLAQGLAFLYNNLQLTENSQEALYNIARAYHHVGLVSLAASYYEKVLAACEKDYPIPKLLNENSEMENMKPGYCDLRREAAYNLHLIYKNSGAFDLARQENKVTPSLPGITRKSLASTVTKSGLATAIGNCLAAQRSYTLSSSSRT</sequence>
<dbReference type="InterPro" id="IPR032867">
    <property type="entry name" value="DYW_dom"/>
</dbReference>
<dbReference type="SMART" id="SM00028">
    <property type="entry name" value="TPR"/>
    <property type="match status" value="5"/>
</dbReference>
<protein>
    <recommendedName>
        <fullName evidence="6">DYW domain-containing protein</fullName>
    </recommendedName>
</protein>
<dbReference type="NCBIfam" id="TIGR00756">
    <property type="entry name" value="PPR"/>
    <property type="match status" value="5"/>
</dbReference>
<organism evidence="7 8">
    <name type="scientific">Populus tomentosa</name>
    <name type="common">Chinese white poplar</name>
    <dbReference type="NCBI Taxonomy" id="118781"/>
    <lineage>
        <taxon>Eukaryota</taxon>
        <taxon>Viridiplantae</taxon>
        <taxon>Streptophyta</taxon>
        <taxon>Embryophyta</taxon>
        <taxon>Tracheophyta</taxon>
        <taxon>Spermatophyta</taxon>
        <taxon>Magnoliopsida</taxon>
        <taxon>eudicotyledons</taxon>
        <taxon>Gunneridae</taxon>
        <taxon>Pentapetalae</taxon>
        <taxon>rosids</taxon>
        <taxon>fabids</taxon>
        <taxon>Malpighiales</taxon>
        <taxon>Salicaceae</taxon>
        <taxon>Saliceae</taxon>
        <taxon>Populus</taxon>
    </lineage>
</organism>
<dbReference type="InterPro" id="IPR046960">
    <property type="entry name" value="PPR_At4g14850-like_plant"/>
</dbReference>
<dbReference type="Pfam" id="PF20431">
    <property type="entry name" value="E_motif"/>
    <property type="match status" value="1"/>
</dbReference>
<feature type="repeat" description="PPR" evidence="4">
    <location>
        <begin position="478"/>
        <end position="512"/>
    </location>
</feature>
<feature type="repeat" description="TPR" evidence="3">
    <location>
        <begin position="1362"/>
        <end position="1395"/>
    </location>
</feature>
<dbReference type="FunFam" id="1.25.40.10:FF:000425">
    <property type="entry name" value="Pentatricopeptide repeat-containing protein At3g26540"/>
    <property type="match status" value="1"/>
</dbReference>
<dbReference type="Pfam" id="PF14432">
    <property type="entry name" value="DYW_deaminase"/>
    <property type="match status" value="1"/>
</dbReference>
<dbReference type="GO" id="GO:0003723">
    <property type="term" value="F:RNA binding"/>
    <property type="evidence" value="ECO:0007669"/>
    <property type="project" value="InterPro"/>
</dbReference>
<dbReference type="InterPro" id="IPR046848">
    <property type="entry name" value="E_motif"/>
</dbReference>
<dbReference type="GO" id="GO:0008270">
    <property type="term" value="F:zinc ion binding"/>
    <property type="evidence" value="ECO:0007669"/>
    <property type="project" value="InterPro"/>
</dbReference>
<dbReference type="Proteomes" id="UP000886885">
    <property type="component" value="Chromosome 13A"/>
</dbReference>
<feature type="repeat" description="PPR" evidence="4">
    <location>
        <begin position="783"/>
        <end position="817"/>
    </location>
</feature>
<proteinExistence type="inferred from homology"/>
<dbReference type="InterPro" id="IPR019734">
    <property type="entry name" value="TPR_rpt"/>
</dbReference>
<evidence type="ECO:0000313" key="8">
    <source>
        <dbReference type="Proteomes" id="UP000886885"/>
    </source>
</evidence>
<evidence type="ECO:0000259" key="6">
    <source>
        <dbReference type="Pfam" id="PF14432"/>
    </source>
</evidence>
<feature type="repeat" description="PPR" evidence="4">
    <location>
        <begin position="682"/>
        <end position="716"/>
    </location>
</feature>
<name>A0A8X7YMM0_POPTO</name>
<keyword evidence="2" id="KW-0677">Repeat</keyword>
<dbReference type="OrthoDB" id="829362at2759"/>
<feature type="repeat" description="PPR" evidence="4">
    <location>
        <begin position="131"/>
        <end position="161"/>
    </location>
</feature>
<comment type="caution">
    <text evidence="7">The sequence shown here is derived from an EMBL/GenBank/DDBJ whole genome shotgun (WGS) entry which is preliminary data.</text>
</comment>
<feature type="compositionally biased region" description="Basic and acidic residues" evidence="5">
    <location>
        <begin position="1187"/>
        <end position="1196"/>
    </location>
</feature>
<evidence type="ECO:0000256" key="5">
    <source>
        <dbReference type="SAM" id="MobiDB-lite"/>
    </source>
</evidence>
<evidence type="ECO:0000256" key="2">
    <source>
        <dbReference type="ARBA" id="ARBA00022737"/>
    </source>
</evidence>
<feature type="repeat" description="PPR" evidence="4">
    <location>
        <begin position="579"/>
        <end position="614"/>
    </location>
</feature>
<dbReference type="Pfam" id="PF13176">
    <property type="entry name" value="TPR_7"/>
    <property type="match status" value="1"/>
</dbReference>
<dbReference type="FunFam" id="1.25.40.10:FF:000031">
    <property type="entry name" value="Pentatricopeptide repeat-containing protein mitochondrial"/>
    <property type="match status" value="1"/>
</dbReference>
<comment type="similarity">
    <text evidence="1">Belongs to the PPR family. PCMP-H subfamily.</text>
</comment>
<dbReference type="FunFam" id="1.25.40.10:FF:000381">
    <property type="entry name" value="Pentatricopeptide repeat-containing protein"/>
    <property type="match status" value="2"/>
</dbReference>
<feature type="compositionally biased region" description="Acidic residues" evidence="5">
    <location>
        <begin position="1116"/>
        <end position="1150"/>
    </location>
</feature>
<feature type="compositionally biased region" description="Basic residues" evidence="5">
    <location>
        <begin position="1215"/>
        <end position="1232"/>
    </location>
</feature>
<feature type="repeat" description="TPR" evidence="3">
    <location>
        <begin position="1273"/>
        <end position="1306"/>
    </location>
</feature>
<dbReference type="PROSITE" id="PS50005">
    <property type="entry name" value="TPR"/>
    <property type="match status" value="2"/>
</dbReference>
<evidence type="ECO:0000313" key="7">
    <source>
        <dbReference type="EMBL" id="KAG6752382.1"/>
    </source>
</evidence>
<gene>
    <name evidence="7" type="ORF">POTOM_044607</name>
</gene>
<dbReference type="FunFam" id="1.25.40.10:FF:000366">
    <property type="entry name" value="Pentatricopeptide (PPR) repeat-containing protein"/>
    <property type="match status" value="1"/>
</dbReference>
<evidence type="ECO:0000256" key="3">
    <source>
        <dbReference type="PROSITE-ProRule" id="PRU00339"/>
    </source>
</evidence>
<accession>A0A8X7YMM0</accession>
<keyword evidence="3" id="KW-0802">TPR repeat</keyword>
<feature type="repeat" description="PPR" evidence="4">
    <location>
        <begin position="162"/>
        <end position="196"/>
    </location>
</feature>
<dbReference type="InterPro" id="IPR002885">
    <property type="entry name" value="PPR_rpt"/>
</dbReference>
<feature type="region of interest" description="Disordered" evidence="5">
    <location>
        <begin position="1179"/>
        <end position="1198"/>
    </location>
</feature>